<dbReference type="EMBL" id="CP001322">
    <property type="protein sequence ID" value="ACL06273.1"/>
    <property type="molecule type" value="Genomic_DNA"/>
</dbReference>
<name>B8FNJ2_DESAL</name>
<reference evidence="1 2" key="1">
    <citation type="journal article" date="2012" name="Environ. Microbiol.">
        <title>The genome sequence of Desulfatibacillum alkenivorans AK-01: a blueprint for anaerobic alkane oxidation.</title>
        <authorList>
            <person name="Callaghan A.V."/>
            <person name="Morris B.E."/>
            <person name="Pereira I.A."/>
            <person name="McInerney M.J."/>
            <person name="Austin R.N."/>
            <person name="Groves J.T."/>
            <person name="Kukor J.J."/>
            <person name="Suflita J.M."/>
            <person name="Young L.Y."/>
            <person name="Zylstra G.J."/>
            <person name="Wawrik B."/>
        </authorList>
    </citation>
    <scope>NUCLEOTIDE SEQUENCE [LARGE SCALE GENOMIC DNA]</scope>
    <source>
        <strain evidence="1 2">AK-01</strain>
    </source>
</reference>
<organism evidence="1 2">
    <name type="scientific">Desulfatibacillum aliphaticivorans</name>
    <dbReference type="NCBI Taxonomy" id="218208"/>
    <lineage>
        <taxon>Bacteria</taxon>
        <taxon>Pseudomonadati</taxon>
        <taxon>Thermodesulfobacteriota</taxon>
        <taxon>Desulfobacteria</taxon>
        <taxon>Desulfobacterales</taxon>
        <taxon>Desulfatibacillaceae</taxon>
        <taxon>Desulfatibacillum</taxon>
    </lineage>
</organism>
<evidence type="ECO:0000313" key="2">
    <source>
        <dbReference type="Proteomes" id="UP000000739"/>
    </source>
</evidence>
<dbReference type="HOGENOM" id="CLU_2537042_0_0_7"/>
<dbReference type="KEGG" id="dal:Dalk_4595"/>
<evidence type="ECO:0000313" key="1">
    <source>
        <dbReference type="EMBL" id="ACL06273.1"/>
    </source>
</evidence>
<protein>
    <submittedName>
        <fullName evidence="1">Uncharacterized protein</fullName>
    </submittedName>
</protein>
<proteinExistence type="predicted"/>
<dbReference type="AlphaFoldDB" id="B8FNJ2"/>
<dbReference type="Proteomes" id="UP000000739">
    <property type="component" value="Chromosome"/>
</dbReference>
<dbReference type="RefSeq" id="WP_015949312.1">
    <property type="nucleotide sequence ID" value="NC_011768.1"/>
</dbReference>
<accession>B8FNJ2</accession>
<keyword evidence="2" id="KW-1185">Reference proteome</keyword>
<gene>
    <name evidence="1" type="ordered locus">Dalk_4595</name>
</gene>
<sequence>MPKYLNIPTEDWMKLKAQLAEAKRQRDELLEVVGVVLKKDVAFLLAGTIGGTCIPESIEYQRSIASAAQTAAHIENELRSADA</sequence>